<reference evidence="1 2" key="1">
    <citation type="journal article" date="2024" name="J Genomics">
        <title>Draft genome sequencing and assembly of Favolaschia claudopus CIRM-BRFM 2984 isolated from oak limbs.</title>
        <authorList>
            <person name="Navarro D."/>
            <person name="Drula E."/>
            <person name="Chaduli D."/>
            <person name="Cazenave R."/>
            <person name="Ahrendt S."/>
            <person name="Wang J."/>
            <person name="Lipzen A."/>
            <person name="Daum C."/>
            <person name="Barry K."/>
            <person name="Grigoriev I.V."/>
            <person name="Favel A."/>
            <person name="Rosso M.N."/>
            <person name="Martin F."/>
        </authorList>
    </citation>
    <scope>NUCLEOTIDE SEQUENCE [LARGE SCALE GENOMIC DNA]</scope>
    <source>
        <strain evidence="1 2">CIRM-BRFM 2984</strain>
    </source>
</reference>
<dbReference type="InterPro" id="IPR029063">
    <property type="entry name" value="SAM-dependent_MTases_sf"/>
</dbReference>
<proteinExistence type="predicted"/>
<dbReference type="CDD" id="cd02440">
    <property type="entry name" value="AdoMet_MTases"/>
    <property type="match status" value="1"/>
</dbReference>
<protein>
    <submittedName>
        <fullName evidence="1">Methyltransferase str2</fullName>
    </submittedName>
</protein>
<dbReference type="SUPFAM" id="SSF53335">
    <property type="entry name" value="S-adenosyl-L-methionine-dependent methyltransferases"/>
    <property type="match status" value="1"/>
</dbReference>
<dbReference type="Proteomes" id="UP001362999">
    <property type="component" value="Unassembled WGS sequence"/>
</dbReference>
<dbReference type="PANTHER" id="PTHR43591">
    <property type="entry name" value="METHYLTRANSFERASE"/>
    <property type="match status" value="1"/>
</dbReference>
<keyword evidence="2" id="KW-1185">Reference proteome</keyword>
<evidence type="ECO:0000313" key="1">
    <source>
        <dbReference type="EMBL" id="KAK6983831.1"/>
    </source>
</evidence>
<organism evidence="1 2">
    <name type="scientific">Favolaschia claudopus</name>
    <dbReference type="NCBI Taxonomy" id="2862362"/>
    <lineage>
        <taxon>Eukaryota</taxon>
        <taxon>Fungi</taxon>
        <taxon>Dikarya</taxon>
        <taxon>Basidiomycota</taxon>
        <taxon>Agaricomycotina</taxon>
        <taxon>Agaricomycetes</taxon>
        <taxon>Agaricomycetidae</taxon>
        <taxon>Agaricales</taxon>
        <taxon>Marasmiineae</taxon>
        <taxon>Mycenaceae</taxon>
        <taxon>Favolaschia</taxon>
    </lineage>
</organism>
<dbReference type="GO" id="GO:0032259">
    <property type="term" value="P:methylation"/>
    <property type="evidence" value="ECO:0007669"/>
    <property type="project" value="UniProtKB-KW"/>
</dbReference>
<evidence type="ECO:0000313" key="2">
    <source>
        <dbReference type="Proteomes" id="UP001362999"/>
    </source>
</evidence>
<dbReference type="Gene3D" id="3.40.50.150">
    <property type="entry name" value="Vaccinia Virus protein VP39"/>
    <property type="match status" value="1"/>
</dbReference>
<gene>
    <name evidence="1" type="ORF">R3P38DRAFT_3112607</name>
</gene>
<dbReference type="GO" id="GO:0008168">
    <property type="term" value="F:methyltransferase activity"/>
    <property type="evidence" value="ECO:0007669"/>
    <property type="project" value="UniProtKB-KW"/>
</dbReference>
<dbReference type="AlphaFoldDB" id="A0AAV9ZIH8"/>
<name>A0AAV9ZIH8_9AGAR</name>
<sequence>MSSDKNPDYVLPVNQTEWARLDEQSNGMDALLGRLLPADVKEPKKILEIGAGGGGWAINVAKAYPGAEIIAADMNPLPDRPLPSNLQYKKVNALEPFPFPAGSFDVVHARLTMCHLIDGKKVLTRLIDLLTPCGTLLIDDINWPADFSGLDNAAGIKGGLAFVIGGTKAAGGDPHFGTGLKAALDASPELSSVEVQEVWAPLNGKDDGTPVATWSRLFRDTLTRAVEGAPGLTTDALKATQKEFLANMADKDLDWSYSVGFYFAVCKKKSA</sequence>
<accession>A0AAV9ZIH8</accession>
<comment type="caution">
    <text evidence="1">The sequence shown here is derived from an EMBL/GenBank/DDBJ whole genome shotgun (WGS) entry which is preliminary data.</text>
</comment>
<dbReference type="Pfam" id="PF13489">
    <property type="entry name" value="Methyltransf_23"/>
    <property type="match status" value="1"/>
</dbReference>
<dbReference type="EMBL" id="JAWWNJ010000147">
    <property type="protein sequence ID" value="KAK6983831.1"/>
    <property type="molecule type" value="Genomic_DNA"/>
</dbReference>
<keyword evidence="1" id="KW-0489">Methyltransferase</keyword>
<keyword evidence="1" id="KW-0808">Transferase</keyword>